<reference evidence="3" key="1">
    <citation type="submission" date="2024-07" db="EMBL/GenBank/DDBJ databases">
        <title>Two chromosome-level genome assemblies of Korean endemic species Abeliophyllum distichum and Forsythia ovata (Oleaceae).</title>
        <authorList>
            <person name="Jang H."/>
        </authorList>
    </citation>
    <scope>NUCLEOTIDE SEQUENCE [LARGE SCALE GENOMIC DNA]</scope>
</reference>
<dbReference type="EMBL" id="JBFOLJ010000012">
    <property type="protein sequence ID" value="KAL2488969.1"/>
    <property type="molecule type" value="Genomic_DNA"/>
</dbReference>
<comment type="caution">
    <text evidence="2">The sequence shown here is derived from an EMBL/GenBank/DDBJ whole genome shotgun (WGS) entry which is preliminary data.</text>
</comment>
<gene>
    <name evidence="2" type="ORF">Fot_42261</name>
</gene>
<accession>A0ABD1RLM9</accession>
<name>A0ABD1RLM9_9LAMI</name>
<evidence type="ECO:0000256" key="1">
    <source>
        <dbReference type="SAM" id="MobiDB-lite"/>
    </source>
</evidence>
<keyword evidence="3" id="KW-1185">Reference proteome</keyword>
<dbReference type="AlphaFoldDB" id="A0ABD1RLM9"/>
<evidence type="ECO:0000313" key="3">
    <source>
        <dbReference type="Proteomes" id="UP001604277"/>
    </source>
</evidence>
<organism evidence="2 3">
    <name type="scientific">Forsythia ovata</name>
    <dbReference type="NCBI Taxonomy" id="205694"/>
    <lineage>
        <taxon>Eukaryota</taxon>
        <taxon>Viridiplantae</taxon>
        <taxon>Streptophyta</taxon>
        <taxon>Embryophyta</taxon>
        <taxon>Tracheophyta</taxon>
        <taxon>Spermatophyta</taxon>
        <taxon>Magnoliopsida</taxon>
        <taxon>eudicotyledons</taxon>
        <taxon>Gunneridae</taxon>
        <taxon>Pentapetalae</taxon>
        <taxon>asterids</taxon>
        <taxon>lamiids</taxon>
        <taxon>Lamiales</taxon>
        <taxon>Oleaceae</taxon>
        <taxon>Forsythieae</taxon>
        <taxon>Forsythia</taxon>
    </lineage>
</organism>
<evidence type="ECO:0000313" key="2">
    <source>
        <dbReference type="EMBL" id="KAL2488969.1"/>
    </source>
</evidence>
<sequence length="106" mass="11353">MARTKTTTHHPEVRRSRRGTAAAPLVTTPPPTPFILSLPSTVPCLLPPPVVSLSRTIPSISVPQPSAASEGPFTAAISTQVRRSLMRTRVLIMELGLNLVANPRIV</sequence>
<protein>
    <submittedName>
        <fullName evidence="2">Uncharacterized protein</fullName>
    </submittedName>
</protein>
<dbReference type="Proteomes" id="UP001604277">
    <property type="component" value="Unassembled WGS sequence"/>
</dbReference>
<feature type="region of interest" description="Disordered" evidence="1">
    <location>
        <begin position="1"/>
        <end position="26"/>
    </location>
</feature>
<proteinExistence type="predicted"/>